<comment type="subcellular location">
    <subcellularLocation>
        <location evidence="7">Cytoplasm</location>
    </subcellularLocation>
</comment>
<protein>
    <recommendedName>
        <fullName evidence="7">Aspartate--tRNA(Asp/Asn) ligase</fullName>
        <ecNumber evidence="7">6.1.1.23</ecNumber>
    </recommendedName>
    <alternativeName>
        <fullName evidence="7">Aspartyl-tRNA synthetase</fullName>
        <shortName evidence="7">AspRS</shortName>
    </alternativeName>
    <alternativeName>
        <fullName evidence="7">Non-discriminating aspartyl-tRNA synthetase</fullName>
        <shortName evidence="7">ND-AspRS</shortName>
    </alternativeName>
</protein>
<reference evidence="9 10" key="1">
    <citation type="journal article" date="2016" name="Nat. Commun.">
        <title>Thousands of microbial genomes shed light on interconnected biogeochemical processes in an aquifer system.</title>
        <authorList>
            <person name="Anantharaman K."/>
            <person name="Brown C.T."/>
            <person name="Hug L.A."/>
            <person name="Sharon I."/>
            <person name="Castelle C.J."/>
            <person name="Probst A.J."/>
            <person name="Thomas B.C."/>
            <person name="Singh A."/>
            <person name="Wilkins M.J."/>
            <person name="Karaoz U."/>
            <person name="Brodie E.L."/>
            <person name="Williams K.H."/>
            <person name="Hubbard S.S."/>
            <person name="Banfield J.F."/>
        </authorList>
    </citation>
    <scope>NUCLEOTIDE SEQUENCE [LARGE SCALE GENOMIC DNA]</scope>
</reference>
<dbReference type="AlphaFoldDB" id="A0A1F5S2M4"/>
<comment type="caution">
    <text evidence="7">Lacks conserved residue(s) required for the propagation of feature annotation.</text>
</comment>
<evidence type="ECO:0000256" key="5">
    <source>
        <dbReference type="ARBA" id="ARBA00022917"/>
    </source>
</evidence>
<feature type="region of interest" description="Aspartate" evidence="7">
    <location>
        <begin position="202"/>
        <end position="205"/>
    </location>
</feature>
<dbReference type="InterPro" id="IPR004524">
    <property type="entry name" value="Asp-tRNA-ligase_1"/>
</dbReference>
<keyword evidence="4 7" id="KW-0067">ATP-binding</keyword>
<keyword evidence="3 7" id="KW-0547">Nucleotide-binding</keyword>
<evidence type="ECO:0000256" key="3">
    <source>
        <dbReference type="ARBA" id="ARBA00022741"/>
    </source>
</evidence>
<keyword evidence="7" id="KW-0963">Cytoplasm</keyword>
<dbReference type="GO" id="GO:0050560">
    <property type="term" value="F:aspartate-tRNA(Asn) ligase activity"/>
    <property type="evidence" value="ECO:0007669"/>
    <property type="project" value="UniProtKB-EC"/>
</dbReference>
<dbReference type="InterPro" id="IPR002312">
    <property type="entry name" value="Asp/Asn-tRNA-synth_IIb"/>
</dbReference>
<evidence type="ECO:0000313" key="9">
    <source>
        <dbReference type="EMBL" id="OGF20683.1"/>
    </source>
</evidence>
<comment type="catalytic activity">
    <reaction evidence="7">
        <text>tRNA(Asx) + L-aspartate + ATP = L-aspartyl-tRNA(Asx) + AMP + diphosphate</text>
        <dbReference type="Rhea" id="RHEA:18349"/>
        <dbReference type="Rhea" id="RHEA-COMP:9710"/>
        <dbReference type="Rhea" id="RHEA-COMP:9711"/>
        <dbReference type="ChEBI" id="CHEBI:29991"/>
        <dbReference type="ChEBI" id="CHEBI:30616"/>
        <dbReference type="ChEBI" id="CHEBI:33019"/>
        <dbReference type="ChEBI" id="CHEBI:78442"/>
        <dbReference type="ChEBI" id="CHEBI:78516"/>
        <dbReference type="ChEBI" id="CHEBI:456215"/>
        <dbReference type="EC" id="6.1.1.23"/>
    </reaction>
</comment>
<dbReference type="PRINTS" id="PR01042">
    <property type="entry name" value="TRNASYNTHASP"/>
</dbReference>
<keyword evidence="2 7" id="KW-0436">Ligase</keyword>
<dbReference type="Gene3D" id="2.40.50.140">
    <property type="entry name" value="Nucleic acid-binding proteins"/>
    <property type="match status" value="1"/>
</dbReference>
<dbReference type="Proteomes" id="UP000178323">
    <property type="component" value="Unassembled WGS sequence"/>
</dbReference>
<gene>
    <name evidence="7" type="primary">aspS</name>
    <name evidence="9" type="ORF">A2Y83_05150</name>
</gene>
<dbReference type="CDD" id="cd04317">
    <property type="entry name" value="EcAspRS_like_N"/>
    <property type="match status" value="1"/>
</dbReference>
<dbReference type="InterPro" id="IPR012340">
    <property type="entry name" value="NA-bd_OB-fold"/>
</dbReference>
<dbReference type="Pfam" id="PF01336">
    <property type="entry name" value="tRNA_anti-codon"/>
    <property type="match status" value="1"/>
</dbReference>
<dbReference type="GO" id="GO:0004815">
    <property type="term" value="F:aspartate-tRNA ligase activity"/>
    <property type="evidence" value="ECO:0007669"/>
    <property type="project" value="UniProtKB-UniRule"/>
</dbReference>
<evidence type="ECO:0000256" key="4">
    <source>
        <dbReference type="ARBA" id="ARBA00022840"/>
    </source>
</evidence>
<feature type="binding site" evidence="7">
    <location>
        <begin position="572"/>
        <end position="575"/>
    </location>
    <ligand>
        <name>ATP</name>
        <dbReference type="ChEBI" id="CHEBI:30616"/>
    </ligand>
</feature>
<dbReference type="GO" id="GO:0005737">
    <property type="term" value="C:cytoplasm"/>
    <property type="evidence" value="ECO:0007669"/>
    <property type="project" value="UniProtKB-SubCell"/>
</dbReference>
<dbReference type="PANTHER" id="PTHR22594">
    <property type="entry name" value="ASPARTYL/LYSYL-TRNA SYNTHETASE"/>
    <property type="match status" value="1"/>
</dbReference>
<dbReference type="InterPro" id="IPR004115">
    <property type="entry name" value="GAD-like_sf"/>
</dbReference>
<sequence length="622" mass="69920">MYRTNTCGELNKSNAGDEVILSGWVNSRRDHGGLIFIDLRDRYGMTQISFDPEVNKDAWHTAEEIRSEYVIKVKGDVVLRPEEMINKKLYTGEIEIKASGVEILNTSETPPFEISAAKDIAEANEAIRLKYRFIDLRRPVLQEMLKIKDNFITYIREYFHKEGFVEVQTPILANSSPEGARDFLVPSRYYPGKFYALPQAPQQFKQLLMVGGLDKYFQIAPCFRDEDPRVDRHYGEFYQLDMEMSFVEQEDVLKITERLMKELTEKFSEKKLTALDEKGKFKRIPWKEAMNKYGSDKPDLRFGLEIKDISDLTKGCGFSVFADAVKNGGVVHALKVDGGLPAQAGAKFTRKEIDELTEVAKAKGAKGLAYIAAEAEDGKIPLSARTADKNPPLKKGEITMKSPIIKFLGDDLAMDIVKFVGGKPGDIIFFGADNWRTVCQSLGAVRNECGTRLGLKDNVKAAWCWIVDFPMYDYSEIEEGRIDFGHNPFSMPQGGIGALETQKPLEILAHQFDLVLNGFEASSGAIRNHRPDIMYKAFEIAGYKKEEVDAKFGAMIEAFRFGAPPHGGNAPGIDRILMVLNDWDSIRDMYAFPKDGAGRDVMMGSPCEVEPKQLKELGIKIA</sequence>
<feature type="domain" description="Aminoacyl-transfer RNA synthetases class-II family profile" evidence="8">
    <location>
        <begin position="145"/>
        <end position="606"/>
    </location>
</feature>
<comment type="function">
    <text evidence="7">Aspartyl-tRNA synthetase with relaxed tRNA specificity since it is able to aspartylate not only its cognate tRNA(Asp) but also tRNA(Asn). Reaction proceeds in two steps: L-aspartate is first activated by ATP to form Asp-AMP and then transferred to the acceptor end of tRNA(Asp/Asn).</text>
</comment>
<evidence type="ECO:0000259" key="8">
    <source>
        <dbReference type="PROSITE" id="PS50862"/>
    </source>
</evidence>
<dbReference type="InterPro" id="IPR004365">
    <property type="entry name" value="NA-bd_OB_tRNA"/>
</dbReference>
<dbReference type="PROSITE" id="PS50862">
    <property type="entry name" value="AA_TRNA_LIGASE_II"/>
    <property type="match status" value="1"/>
</dbReference>
<feature type="binding site" evidence="7">
    <location>
        <position position="224"/>
    </location>
    <ligand>
        <name>L-aspartate</name>
        <dbReference type="ChEBI" id="CHEBI:29991"/>
    </ligand>
</feature>
<feature type="binding site" evidence="7">
    <location>
        <position position="520"/>
    </location>
    <ligand>
        <name>ATP</name>
        <dbReference type="ChEBI" id="CHEBI:30616"/>
    </ligand>
</feature>
<dbReference type="InterPro" id="IPR004364">
    <property type="entry name" value="Aa-tRNA-synt_II"/>
</dbReference>
<evidence type="ECO:0000256" key="7">
    <source>
        <dbReference type="HAMAP-Rule" id="MF_00044"/>
    </source>
</evidence>
<dbReference type="SUPFAM" id="SSF50249">
    <property type="entry name" value="Nucleic acid-binding proteins"/>
    <property type="match status" value="1"/>
</dbReference>
<dbReference type="InterPro" id="IPR045864">
    <property type="entry name" value="aa-tRNA-synth_II/BPL/LPL"/>
</dbReference>
<dbReference type="GO" id="GO:0003676">
    <property type="term" value="F:nucleic acid binding"/>
    <property type="evidence" value="ECO:0007669"/>
    <property type="project" value="InterPro"/>
</dbReference>
<dbReference type="HAMAP" id="MF_00044">
    <property type="entry name" value="Asp_tRNA_synth_type1"/>
    <property type="match status" value="1"/>
</dbReference>
<dbReference type="InterPro" id="IPR047089">
    <property type="entry name" value="Asp-tRNA-ligase_1_N"/>
</dbReference>
<dbReference type="InterPro" id="IPR029351">
    <property type="entry name" value="GAD_dom"/>
</dbReference>
<keyword evidence="6 7" id="KW-0030">Aminoacyl-tRNA synthetase</keyword>
<feature type="binding site" evidence="7">
    <location>
        <position position="527"/>
    </location>
    <ligand>
        <name>L-aspartate</name>
        <dbReference type="ChEBI" id="CHEBI:29991"/>
    </ligand>
</feature>
<dbReference type="EC" id="6.1.1.23" evidence="7"/>
<dbReference type="EMBL" id="MFFS01000080">
    <property type="protein sequence ID" value="OGF20683.1"/>
    <property type="molecule type" value="Genomic_DNA"/>
</dbReference>
<evidence type="ECO:0000256" key="1">
    <source>
        <dbReference type="ARBA" id="ARBA00006303"/>
    </source>
</evidence>
<dbReference type="STRING" id="1797985.A2Y83_05150"/>
<proteinExistence type="inferred from homology"/>
<comment type="similarity">
    <text evidence="1 7">Belongs to the class-II aminoacyl-tRNA synthetase family. Type 1 subfamily.</text>
</comment>
<dbReference type="SUPFAM" id="SSF55261">
    <property type="entry name" value="GAD domain-like"/>
    <property type="match status" value="1"/>
</dbReference>
<evidence type="ECO:0000256" key="2">
    <source>
        <dbReference type="ARBA" id="ARBA00022598"/>
    </source>
</evidence>
<dbReference type="NCBIfam" id="TIGR00459">
    <property type="entry name" value="aspS_bact"/>
    <property type="match status" value="1"/>
</dbReference>
<dbReference type="SUPFAM" id="SSF55681">
    <property type="entry name" value="Class II aaRS and biotin synthetases"/>
    <property type="match status" value="1"/>
</dbReference>
<dbReference type="NCBIfam" id="NF001750">
    <property type="entry name" value="PRK00476.1"/>
    <property type="match status" value="1"/>
</dbReference>
<feature type="binding site" evidence="7">
    <location>
        <begin position="224"/>
        <end position="226"/>
    </location>
    <ligand>
        <name>ATP</name>
        <dbReference type="ChEBI" id="CHEBI:30616"/>
    </ligand>
</feature>
<evidence type="ECO:0000313" key="10">
    <source>
        <dbReference type="Proteomes" id="UP000178323"/>
    </source>
</evidence>
<feature type="binding site" evidence="7">
    <location>
        <position position="486"/>
    </location>
    <ligand>
        <name>L-aspartate</name>
        <dbReference type="ChEBI" id="CHEBI:29991"/>
    </ligand>
</feature>
<keyword evidence="5 7" id="KW-0648">Protein biosynthesis</keyword>
<accession>A0A1F5S2M4</accession>
<comment type="subunit">
    <text evidence="7">Homodimer.</text>
</comment>
<dbReference type="Pfam" id="PF00152">
    <property type="entry name" value="tRNA-synt_2"/>
    <property type="match status" value="1"/>
</dbReference>
<dbReference type="GO" id="GO:0006422">
    <property type="term" value="P:aspartyl-tRNA aminoacylation"/>
    <property type="evidence" value="ECO:0007669"/>
    <property type="project" value="UniProtKB-UniRule"/>
</dbReference>
<evidence type="ECO:0000256" key="6">
    <source>
        <dbReference type="ARBA" id="ARBA00023146"/>
    </source>
</evidence>
<feature type="binding site" evidence="7">
    <location>
        <position position="178"/>
    </location>
    <ligand>
        <name>L-aspartate</name>
        <dbReference type="ChEBI" id="CHEBI:29991"/>
    </ligand>
</feature>
<dbReference type="InterPro" id="IPR006195">
    <property type="entry name" value="aa-tRNA-synth_II"/>
</dbReference>
<feature type="site" description="Important for tRNA non-discrimination" evidence="7">
    <location>
        <position position="31"/>
    </location>
</feature>
<dbReference type="Pfam" id="PF02938">
    <property type="entry name" value="GAD"/>
    <property type="match status" value="1"/>
</dbReference>
<name>A0A1F5S2M4_9BACT</name>
<comment type="caution">
    <text evidence="9">The sequence shown here is derived from an EMBL/GenBank/DDBJ whole genome shotgun (WGS) entry which is preliminary data.</text>
</comment>
<dbReference type="PANTHER" id="PTHR22594:SF5">
    <property type="entry name" value="ASPARTATE--TRNA LIGASE, MITOCHONDRIAL"/>
    <property type="match status" value="1"/>
</dbReference>
<dbReference type="Gene3D" id="3.30.930.10">
    <property type="entry name" value="Bira Bifunctional Protein, Domain 2"/>
    <property type="match status" value="1"/>
</dbReference>
<organism evidence="9 10">
    <name type="scientific">Candidatus Falkowbacteria bacterium RBG_13_39_14</name>
    <dbReference type="NCBI Taxonomy" id="1797985"/>
    <lineage>
        <taxon>Bacteria</taxon>
        <taxon>Candidatus Falkowiibacteriota</taxon>
    </lineage>
</organism>
<dbReference type="Gene3D" id="3.30.1360.30">
    <property type="entry name" value="GAD-like domain"/>
    <property type="match status" value="1"/>
</dbReference>
<dbReference type="GO" id="GO:0005524">
    <property type="term" value="F:ATP binding"/>
    <property type="evidence" value="ECO:0007669"/>
    <property type="project" value="UniProtKB-UniRule"/>
</dbReference>